<dbReference type="InterPro" id="IPR029058">
    <property type="entry name" value="AB_hydrolase_fold"/>
</dbReference>
<evidence type="ECO:0000256" key="2">
    <source>
        <dbReference type="ARBA" id="ARBA00022527"/>
    </source>
</evidence>
<dbReference type="Pfam" id="PF00069">
    <property type="entry name" value="Pkinase"/>
    <property type="match status" value="1"/>
</dbReference>
<dbReference type="InterPro" id="IPR008271">
    <property type="entry name" value="Ser/Thr_kinase_AS"/>
</dbReference>
<evidence type="ECO:0000256" key="8">
    <source>
        <dbReference type="ARBA" id="ARBA00048679"/>
    </source>
</evidence>
<feature type="domain" description="Protein kinase" evidence="9">
    <location>
        <begin position="112"/>
        <end position="472"/>
    </location>
</feature>
<dbReference type="GO" id="GO:0050684">
    <property type="term" value="P:regulation of mRNA processing"/>
    <property type="evidence" value="ECO:0007669"/>
    <property type="project" value="TreeGrafter"/>
</dbReference>
<evidence type="ECO:0000256" key="4">
    <source>
        <dbReference type="ARBA" id="ARBA00022741"/>
    </source>
</evidence>
<evidence type="ECO:0000259" key="9">
    <source>
        <dbReference type="PROSITE" id="PS50011"/>
    </source>
</evidence>
<dbReference type="SUPFAM" id="SSF53474">
    <property type="entry name" value="alpha/beta-Hydrolases"/>
    <property type="match status" value="1"/>
</dbReference>
<keyword evidence="3" id="KW-0808">Transferase</keyword>
<dbReference type="GO" id="GO:0005524">
    <property type="term" value="F:ATP binding"/>
    <property type="evidence" value="ECO:0007669"/>
    <property type="project" value="UniProtKB-KW"/>
</dbReference>
<accession>A0A0F0I1D2</accession>
<gene>
    <name evidence="10" type="ORF">P875_00042800</name>
</gene>
<name>A0A0F0I1D2_ASPPU</name>
<keyword evidence="5 10" id="KW-0418">Kinase</keyword>
<dbReference type="InterPro" id="IPR000719">
    <property type="entry name" value="Prot_kinase_dom"/>
</dbReference>
<protein>
    <recommendedName>
        <fullName evidence="1">non-specific serine/threonine protein kinase</fullName>
        <ecNumber evidence="1">2.7.11.1</ecNumber>
    </recommendedName>
</protein>
<proteinExistence type="predicted"/>
<evidence type="ECO:0000256" key="1">
    <source>
        <dbReference type="ARBA" id="ARBA00012513"/>
    </source>
</evidence>
<evidence type="ECO:0000256" key="6">
    <source>
        <dbReference type="ARBA" id="ARBA00022840"/>
    </source>
</evidence>
<dbReference type="PANTHER" id="PTHR47634">
    <property type="entry name" value="PROTEIN KINASE DOMAIN-CONTAINING PROTEIN-RELATED"/>
    <property type="match status" value="1"/>
</dbReference>
<evidence type="ECO:0000256" key="5">
    <source>
        <dbReference type="ARBA" id="ARBA00022777"/>
    </source>
</evidence>
<evidence type="ECO:0000256" key="3">
    <source>
        <dbReference type="ARBA" id="ARBA00022679"/>
    </source>
</evidence>
<dbReference type="PROSITE" id="PS00108">
    <property type="entry name" value="PROTEIN_KINASE_ST"/>
    <property type="match status" value="1"/>
</dbReference>
<keyword evidence="4" id="KW-0547">Nucleotide-binding</keyword>
<dbReference type="InterPro" id="IPR011009">
    <property type="entry name" value="Kinase-like_dom_sf"/>
</dbReference>
<dbReference type="SMART" id="SM00220">
    <property type="entry name" value="S_TKc"/>
    <property type="match status" value="1"/>
</dbReference>
<comment type="catalytic activity">
    <reaction evidence="8">
        <text>L-seryl-[protein] + ATP = O-phospho-L-seryl-[protein] + ADP + H(+)</text>
        <dbReference type="Rhea" id="RHEA:17989"/>
        <dbReference type="Rhea" id="RHEA-COMP:9863"/>
        <dbReference type="Rhea" id="RHEA-COMP:11604"/>
        <dbReference type="ChEBI" id="CHEBI:15378"/>
        <dbReference type="ChEBI" id="CHEBI:29999"/>
        <dbReference type="ChEBI" id="CHEBI:30616"/>
        <dbReference type="ChEBI" id="CHEBI:83421"/>
        <dbReference type="ChEBI" id="CHEBI:456216"/>
        <dbReference type="EC" id="2.7.11.1"/>
    </reaction>
</comment>
<dbReference type="PANTHER" id="PTHR47634:SF9">
    <property type="entry name" value="PROTEIN KINASE DOMAIN-CONTAINING PROTEIN-RELATED"/>
    <property type="match status" value="1"/>
</dbReference>
<dbReference type="InterPro" id="IPR051334">
    <property type="entry name" value="SRPK"/>
</dbReference>
<evidence type="ECO:0000313" key="11">
    <source>
        <dbReference type="Proteomes" id="UP000033540"/>
    </source>
</evidence>
<dbReference type="OrthoDB" id="5979581at2759"/>
<dbReference type="GO" id="GO:0004674">
    <property type="term" value="F:protein serine/threonine kinase activity"/>
    <property type="evidence" value="ECO:0007669"/>
    <property type="project" value="UniProtKB-KW"/>
</dbReference>
<dbReference type="Gene3D" id="1.10.510.10">
    <property type="entry name" value="Transferase(Phosphotransferase) domain 1"/>
    <property type="match status" value="1"/>
</dbReference>
<keyword evidence="6" id="KW-0067">ATP-binding</keyword>
<dbReference type="AlphaFoldDB" id="A0A0F0I1D2"/>
<dbReference type="GO" id="GO:0000245">
    <property type="term" value="P:spliceosomal complex assembly"/>
    <property type="evidence" value="ECO:0007669"/>
    <property type="project" value="TreeGrafter"/>
</dbReference>
<organism evidence="10 11">
    <name type="scientific">Aspergillus parasiticus (strain ATCC 56775 / NRRL 5862 / SRRC 143 / SU-1)</name>
    <dbReference type="NCBI Taxonomy" id="1403190"/>
    <lineage>
        <taxon>Eukaryota</taxon>
        <taxon>Fungi</taxon>
        <taxon>Dikarya</taxon>
        <taxon>Ascomycota</taxon>
        <taxon>Pezizomycotina</taxon>
        <taxon>Eurotiomycetes</taxon>
        <taxon>Eurotiomycetidae</taxon>
        <taxon>Eurotiales</taxon>
        <taxon>Aspergillaceae</taxon>
        <taxon>Aspergillus</taxon>
        <taxon>Aspergillus subgen. Circumdati</taxon>
    </lineage>
</organism>
<dbReference type="FunFam" id="1.10.510.10:FF:000275">
    <property type="entry name" value="SRSF protein kinase 2 isoform X3"/>
    <property type="match status" value="1"/>
</dbReference>
<comment type="catalytic activity">
    <reaction evidence="7">
        <text>L-threonyl-[protein] + ATP = O-phospho-L-threonyl-[protein] + ADP + H(+)</text>
        <dbReference type="Rhea" id="RHEA:46608"/>
        <dbReference type="Rhea" id="RHEA-COMP:11060"/>
        <dbReference type="Rhea" id="RHEA-COMP:11605"/>
        <dbReference type="ChEBI" id="CHEBI:15378"/>
        <dbReference type="ChEBI" id="CHEBI:30013"/>
        <dbReference type="ChEBI" id="CHEBI:30616"/>
        <dbReference type="ChEBI" id="CHEBI:61977"/>
        <dbReference type="ChEBI" id="CHEBI:456216"/>
        <dbReference type="EC" id="2.7.11.1"/>
    </reaction>
</comment>
<dbReference type="Gene3D" id="3.40.50.1820">
    <property type="entry name" value="alpha/beta hydrolase"/>
    <property type="match status" value="1"/>
</dbReference>
<evidence type="ECO:0000313" key="10">
    <source>
        <dbReference type="EMBL" id="KJK60986.1"/>
    </source>
</evidence>
<dbReference type="Proteomes" id="UP000033540">
    <property type="component" value="Unassembled WGS sequence"/>
</dbReference>
<dbReference type="STRING" id="1403190.A0A0F0I1D2"/>
<dbReference type="EC" id="2.7.11.1" evidence="1"/>
<dbReference type="SUPFAM" id="SSF56112">
    <property type="entry name" value="Protein kinase-like (PK-like)"/>
    <property type="match status" value="1"/>
</dbReference>
<evidence type="ECO:0000256" key="7">
    <source>
        <dbReference type="ARBA" id="ARBA00047899"/>
    </source>
</evidence>
<reference evidence="10 11" key="1">
    <citation type="submission" date="2015-02" db="EMBL/GenBank/DDBJ databases">
        <title>Draft genome sequence of Aspergillus parasiticus SU-1.</title>
        <authorList>
            <person name="Yu J."/>
            <person name="Fedorova N."/>
            <person name="Yin Y."/>
            <person name="Losada L."/>
            <person name="Zafar N."/>
            <person name="Taujale R."/>
            <person name="Ehrlich K.C."/>
            <person name="Bhatnagar D."/>
            <person name="Cleveland T.E."/>
            <person name="Bennett J.W."/>
            <person name="Nierman W.C."/>
        </authorList>
    </citation>
    <scope>NUCLEOTIDE SEQUENCE [LARGE SCALE GENOMIC DNA]</scope>
    <source>
        <strain evidence="11">ATCC 56775 / NRRL 5862 / SRRC 143 / SU-1</strain>
    </source>
</reference>
<keyword evidence="2" id="KW-0723">Serine/threonine-protein kinase</keyword>
<dbReference type="EMBL" id="JZEE01000699">
    <property type="protein sequence ID" value="KJK60986.1"/>
    <property type="molecule type" value="Genomic_DNA"/>
</dbReference>
<dbReference type="PROSITE" id="PS50011">
    <property type="entry name" value="PROTEIN_KINASE_DOM"/>
    <property type="match status" value="1"/>
</dbReference>
<comment type="caution">
    <text evidence="10">The sequence shown here is derived from an EMBL/GenBank/DDBJ whole genome shotgun (WGS) entry which is preliminary data.</text>
</comment>
<sequence>MSAGSRAGAYLAITGASVASVKPNALLLLCGMLDPLSERSTTPGTNIFGMPPIDGQPFLDQLDQRRQTGESKVLSGYPAPSDPTTDFRMGLIATFHCMALFPDFMAWIRGLYPVYFSGGSGLPTTIILHGKNDNAVPFQANEVAAGARRSPGVDVHTEFPDDASHSFNAMADNVDVKDPEAPMTLPALNSLKRVNELLAQAAVLLFCYFQCAKYEDGRLPVSAVKAIVRQLLLGLDFLHRECGVIHTDLKSTNILLELENPDRVISRYLEEVSPRMDTQGDAEVPLREVVTTPLISEMEAPHIRIIDFGIASWRGKHLSEQIQSPALRAPEVTIGAPWDTGVDIWSLGCLLIELVQGIVPFSGEASERGTRTAEDDRLARTIEILGSFPLKFLKKGSRTSDLFDEKGGLLRIPNMKSTSLERLLNGTTKPFLRPDDMPDAEVSVFIDFLRGMLTIDPEHRRSAAELLQHEWVRS</sequence>